<dbReference type="PANTHER" id="PTHR44329:SF214">
    <property type="entry name" value="PROTEIN KINASE DOMAIN-CONTAINING PROTEIN"/>
    <property type="match status" value="1"/>
</dbReference>
<evidence type="ECO:0000313" key="9">
    <source>
        <dbReference type="EMBL" id="KAG2485143.1"/>
    </source>
</evidence>
<dbReference type="OrthoDB" id="536504at2759"/>
<dbReference type="GO" id="GO:0004674">
    <property type="term" value="F:protein serine/threonine kinase activity"/>
    <property type="evidence" value="ECO:0007669"/>
    <property type="project" value="TreeGrafter"/>
</dbReference>
<feature type="compositionally biased region" description="Basic and acidic residues" evidence="6">
    <location>
        <begin position="407"/>
        <end position="425"/>
    </location>
</feature>
<dbReference type="EMBL" id="JAEHOE010000135">
    <property type="protein sequence ID" value="KAG2485143.1"/>
    <property type="molecule type" value="Genomic_DNA"/>
</dbReference>
<comment type="caution">
    <text evidence="9">The sequence shown here is derived from an EMBL/GenBank/DDBJ whole genome shotgun (WGS) entry which is preliminary data.</text>
</comment>
<dbReference type="InterPro" id="IPR000719">
    <property type="entry name" value="Prot_kinase_dom"/>
</dbReference>
<evidence type="ECO:0000256" key="1">
    <source>
        <dbReference type="ARBA" id="ARBA00022679"/>
    </source>
</evidence>
<dbReference type="Pfam" id="PF00069">
    <property type="entry name" value="Pkinase"/>
    <property type="match status" value="1"/>
</dbReference>
<dbReference type="PROSITE" id="PS00107">
    <property type="entry name" value="PROTEIN_KINASE_ATP"/>
    <property type="match status" value="1"/>
</dbReference>
<dbReference type="Gene3D" id="3.30.200.20">
    <property type="entry name" value="Phosphorylase Kinase, domain 1"/>
    <property type="match status" value="1"/>
</dbReference>
<keyword evidence="4 5" id="KW-0067">ATP-binding</keyword>
<feature type="transmembrane region" description="Helical" evidence="7">
    <location>
        <begin position="281"/>
        <end position="306"/>
    </location>
</feature>
<dbReference type="SUPFAM" id="SSF56112">
    <property type="entry name" value="Protein kinase-like (PK-like)"/>
    <property type="match status" value="1"/>
</dbReference>
<evidence type="ECO:0000256" key="5">
    <source>
        <dbReference type="PROSITE-ProRule" id="PRU10141"/>
    </source>
</evidence>
<accession>A0A836BRY4</accession>
<dbReference type="InterPro" id="IPR017441">
    <property type="entry name" value="Protein_kinase_ATP_BS"/>
</dbReference>
<keyword evidence="1" id="KW-0808">Transferase</keyword>
<keyword evidence="10" id="KW-1185">Reference proteome</keyword>
<protein>
    <recommendedName>
        <fullName evidence="8">Protein kinase domain-containing protein</fullName>
    </recommendedName>
</protein>
<keyword evidence="7" id="KW-0472">Membrane</keyword>
<keyword evidence="3" id="KW-0418">Kinase</keyword>
<feature type="domain" description="Protein kinase" evidence="8">
    <location>
        <begin position="451"/>
        <end position="737"/>
    </location>
</feature>
<evidence type="ECO:0000256" key="7">
    <source>
        <dbReference type="SAM" id="Phobius"/>
    </source>
</evidence>
<dbReference type="PANTHER" id="PTHR44329">
    <property type="entry name" value="SERINE/THREONINE-PROTEIN KINASE TNNI3K-RELATED"/>
    <property type="match status" value="1"/>
</dbReference>
<proteinExistence type="predicted"/>
<evidence type="ECO:0000256" key="6">
    <source>
        <dbReference type="SAM" id="MobiDB-lite"/>
    </source>
</evidence>
<feature type="region of interest" description="Disordered" evidence="6">
    <location>
        <begin position="407"/>
        <end position="446"/>
    </location>
</feature>
<gene>
    <name evidence="9" type="ORF">HYH03_016129</name>
</gene>
<dbReference type="Proteomes" id="UP000612055">
    <property type="component" value="Unassembled WGS sequence"/>
</dbReference>
<feature type="binding site" evidence="5">
    <location>
        <position position="478"/>
    </location>
    <ligand>
        <name>ATP</name>
        <dbReference type="ChEBI" id="CHEBI:30616"/>
    </ligand>
</feature>
<evidence type="ECO:0000259" key="8">
    <source>
        <dbReference type="PROSITE" id="PS50011"/>
    </source>
</evidence>
<dbReference type="SMART" id="SM00220">
    <property type="entry name" value="S_TKc"/>
    <property type="match status" value="1"/>
</dbReference>
<sequence length="749" mass="79040">MALALANDDVTAVRLASSIVQTPQDWEGLATPIILRRNVTLESSGPGLAVLDFKEDGLVRAKMRPYNLTTGVVTFRNLVFLHGRQGSTMQAPGLDIMASLQPGEDGLFMIQDSYQLLPNCYPPDLVRAGLATFTRPWQVPPGPGPGGTNTFDLWRGPQIFPGPPPCVDDTSAPPMQRCYPAAVHVADFALYSMDAAGGSSRSGPAVRNGYTMWSLNSTLLCPLEVPASCLAKFDPLVCGVLQRAASPPPPEAAPQSRSAVPGETQAAAAGDEGGGGGSDTLAIALGVSLGGAAALAVVGAVAWALVRRRRLRRGAGPSDERGSDHPIDIPAAGVAAEAAAGKEVDESASGPGFGLSSDDSGGPEGPPAGCSGAVRREPECGPEQDEVLGCALAGRRVWELEAGDIREDAAGSGDDRPQRAAEQRQRGGNGAAGDAAEASGSSGGGGSDVLTLLPQLLGRGGFGRVVEGRYQSLPVAVKLLDWGGGLGPAPTSPTPSQQDPPERLLQAFQAEVEVLARCRHPNVVSLLAVCVQPPRLCLVMERMDCSLHALVYGDRDARGPTGPSPGAPPIPLLKVLHISHQVCSGLAYLHPHVVHRDLKPANVLLNHPTSDRPCVKLVDFGLSRTQLTTKSTQNPEAGTPGYLAPEAYDTNNRVVRHYADMYSLGVLMWAMLTGRVPWEGHTEFEVAVFITIHRRKLRLDGLPPERCPPALRRLLEACWDHDPCRRPAAAELAKEFLLLSERLQRGDAF</sequence>
<feature type="region of interest" description="Disordered" evidence="6">
    <location>
        <begin position="244"/>
        <end position="275"/>
    </location>
</feature>
<reference evidence="9" key="1">
    <citation type="journal article" date="2020" name="bioRxiv">
        <title>Comparative genomics of Chlamydomonas.</title>
        <authorList>
            <person name="Craig R.J."/>
            <person name="Hasan A.R."/>
            <person name="Ness R.W."/>
            <person name="Keightley P.D."/>
        </authorList>
    </citation>
    <scope>NUCLEOTIDE SEQUENCE</scope>
    <source>
        <strain evidence="9">CCAP 11/70</strain>
    </source>
</reference>
<dbReference type="PROSITE" id="PS00108">
    <property type="entry name" value="PROTEIN_KINASE_ST"/>
    <property type="match status" value="1"/>
</dbReference>
<keyword evidence="7" id="KW-1133">Transmembrane helix</keyword>
<dbReference type="Gene3D" id="1.10.510.10">
    <property type="entry name" value="Transferase(Phosphotransferase) domain 1"/>
    <property type="match status" value="1"/>
</dbReference>
<name>A0A836BRY4_9CHLO</name>
<organism evidence="9 10">
    <name type="scientific">Edaphochlamys debaryana</name>
    <dbReference type="NCBI Taxonomy" id="47281"/>
    <lineage>
        <taxon>Eukaryota</taxon>
        <taxon>Viridiplantae</taxon>
        <taxon>Chlorophyta</taxon>
        <taxon>core chlorophytes</taxon>
        <taxon>Chlorophyceae</taxon>
        <taxon>CS clade</taxon>
        <taxon>Chlamydomonadales</taxon>
        <taxon>Chlamydomonadales incertae sedis</taxon>
        <taxon>Edaphochlamys</taxon>
    </lineage>
</organism>
<dbReference type="InterPro" id="IPR051681">
    <property type="entry name" value="Ser/Thr_Kinases-Pseudokinases"/>
</dbReference>
<dbReference type="GO" id="GO:0005524">
    <property type="term" value="F:ATP binding"/>
    <property type="evidence" value="ECO:0007669"/>
    <property type="project" value="UniProtKB-UniRule"/>
</dbReference>
<dbReference type="InterPro" id="IPR011009">
    <property type="entry name" value="Kinase-like_dom_sf"/>
</dbReference>
<feature type="region of interest" description="Disordered" evidence="6">
    <location>
        <begin position="335"/>
        <end position="380"/>
    </location>
</feature>
<evidence type="ECO:0000256" key="2">
    <source>
        <dbReference type="ARBA" id="ARBA00022741"/>
    </source>
</evidence>
<keyword evidence="7" id="KW-0812">Transmembrane</keyword>
<dbReference type="InterPro" id="IPR008271">
    <property type="entry name" value="Ser/Thr_kinase_AS"/>
</dbReference>
<dbReference type="PROSITE" id="PS50011">
    <property type="entry name" value="PROTEIN_KINASE_DOM"/>
    <property type="match status" value="1"/>
</dbReference>
<evidence type="ECO:0000256" key="4">
    <source>
        <dbReference type="ARBA" id="ARBA00022840"/>
    </source>
</evidence>
<evidence type="ECO:0000256" key="3">
    <source>
        <dbReference type="ARBA" id="ARBA00022777"/>
    </source>
</evidence>
<keyword evidence="2 5" id="KW-0547">Nucleotide-binding</keyword>
<dbReference type="AlphaFoldDB" id="A0A836BRY4"/>
<evidence type="ECO:0000313" key="10">
    <source>
        <dbReference type="Proteomes" id="UP000612055"/>
    </source>
</evidence>